<keyword evidence="2" id="KW-0472">Membrane</keyword>
<dbReference type="STRING" id="1314773.A0A3N2Q7M1"/>
<dbReference type="OrthoDB" id="5421757at2759"/>
<dbReference type="EMBL" id="ML119051">
    <property type="protein sequence ID" value="ROT42742.1"/>
    <property type="molecule type" value="Genomic_DNA"/>
</dbReference>
<dbReference type="GeneID" id="39578770"/>
<dbReference type="Proteomes" id="UP000272025">
    <property type="component" value="Unassembled WGS sequence"/>
</dbReference>
<keyword evidence="2" id="KW-0812">Transmembrane</keyword>
<evidence type="ECO:0000313" key="4">
    <source>
        <dbReference type="Proteomes" id="UP000272025"/>
    </source>
</evidence>
<feature type="region of interest" description="Disordered" evidence="1">
    <location>
        <begin position="1"/>
        <end position="26"/>
    </location>
</feature>
<gene>
    <name evidence="3" type="ORF">SODALDRAFT_326901</name>
</gene>
<accession>A0A3N2Q7M1</accession>
<evidence type="ECO:0000256" key="1">
    <source>
        <dbReference type="SAM" id="MobiDB-lite"/>
    </source>
</evidence>
<evidence type="ECO:0000256" key="2">
    <source>
        <dbReference type="SAM" id="Phobius"/>
    </source>
</evidence>
<keyword evidence="2" id="KW-1133">Transmembrane helix</keyword>
<dbReference type="RefSeq" id="XP_028470548.1">
    <property type="nucleotide sequence ID" value="XM_028610292.1"/>
</dbReference>
<name>A0A3N2Q7M1_SODAK</name>
<keyword evidence="4" id="KW-1185">Reference proteome</keyword>
<feature type="transmembrane region" description="Helical" evidence="2">
    <location>
        <begin position="64"/>
        <end position="90"/>
    </location>
</feature>
<organism evidence="3 4">
    <name type="scientific">Sodiomyces alkalinus (strain CBS 110278 / VKM F-3762 / F11)</name>
    <name type="common">Alkaliphilic filamentous fungus</name>
    <dbReference type="NCBI Taxonomy" id="1314773"/>
    <lineage>
        <taxon>Eukaryota</taxon>
        <taxon>Fungi</taxon>
        <taxon>Dikarya</taxon>
        <taxon>Ascomycota</taxon>
        <taxon>Pezizomycotina</taxon>
        <taxon>Sordariomycetes</taxon>
        <taxon>Hypocreomycetidae</taxon>
        <taxon>Glomerellales</taxon>
        <taxon>Plectosphaerellaceae</taxon>
        <taxon>Sodiomyces</taxon>
    </lineage>
</organism>
<sequence>MAPRVRAVKTSFKATQAPSKLGEPSAPFKKPPEVLQPFVEHLSPKHVYITHIDLKPVGFKRKIFLVPVAMNAIVSLLFAWRMYCILPWYWKLLMSGFGHPNETTFPVDTSTWGQIGWEIARRGFTFMLDLVLFIFVWPWPVEFSMGRTHGSPLRWRRLVGFREKEIYVRRSREWDRELGDVVKDAAARNDLLGLVRRATSPMLQHEKTGYLTMNGEWDLDWAAMVQATALVDEKRVALDAFRSVVLVHHAEHGWMSLPPQGTGEQKDDMRRQVFEFRDALAAAGKEDLFFRWIEVVQYESTQPGGFGPERQVDAAKNIRAMFSDEGIDFDEFWQQHVGSGTPTPL</sequence>
<proteinExistence type="predicted"/>
<dbReference type="AlphaFoldDB" id="A0A3N2Q7M1"/>
<evidence type="ECO:0000313" key="3">
    <source>
        <dbReference type="EMBL" id="ROT42742.1"/>
    </source>
</evidence>
<reference evidence="3 4" key="1">
    <citation type="journal article" date="2018" name="Mol. Ecol.">
        <title>The obligate alkalophilic soda-lake fungus Sodiomyces alkalinus has shifted to a protein diet.</title>
        <authorList>
            <person name="Grum-Grzhimaylo A.A."/>
            <person name="Falkoski D.L."/>
            <person name="van den Heuvel J."/>
            <person name="Valero-Jimenez C.A."/>
            <person name="Min B."/>
            <person name="Choi I.G."/>
            <person name="Lipzen A."/>
            <person name="Daum C.G."/>
            <person name="Aanen D.K."/>
            <person name="Tsang A."/>
            <person name="Henrissat B."/>
            <person name="Bilanenko E.N."/>
            <person name="de Vries R.P."/>
            <person name="van Kan J.A.L."/>
            <person name="Grigoriev I.V."/>
            <person name="Debets A.J.M."/>
        </authorList>
    </citation>
    <scope>NUCLEOTIDE SEQUENCE [LARGE SCALE GENOMIC DNA]</scope>
    <source>
        <strain evidence="3 4">F11</strain>
    </source>
</reference>
<protein>
    <submittedName>
        <fullName evidence="3">Uncharacterized protein</fullName>
    </submittedName>
</protein>